<dbReference type="EMBL" id="QGNW01000086">
    <property type="protein sequence ID" value="RVW99523.1"/>
    <property type="molecule type" value="Genomic_DNA"/>
</dbReference>
<dbReference type="AlphaFoldDB" id="A0A438IS45"/>
<dbReference type="Proteomes" id="UP000288805">
    <property type="component" value="Unassembled WGS sequence"/>
</dbReference>
<protein>
    <submittedName>
        <fullName evidence="3">Uncharacterized protein</fullName>
    </submittedName>
</protein>
<evidence type="ECO:0000313" key="3">
    <source>
        <dbReference type="EMBL" id="RVW99523.1"/>
    </source>
</evidence>
<sequence>MANLPQSLSMNAPFGGPPSSAANPAGAQVNKERKLASAENLVLELSNPELRENALLELSKVESFSVYSSKSYCFVLVWFSLLFSYVDICLIADMLESSE</sequence>
<keyword evidence="2" id="KW-0812">Transmembrane</keyword>
<accession>A0A438IS45</accession>
<evidence type="ECO:0000313" key="4">
    <source>
        <dbReference type="Proteomes" id="UP000288805"/>
    </source>
</evidence>
<proteinExistence type="predicted"/>
<gene>
    <name evidence="3" type="ORF">CK203_021567</name>
</gene>
<evidence type="ECO:0000256" key="2">
    <source>
        <dbReference type="SAM" id="Phobius"/>
    </source>
</evidence>
<reference evidence="3 4" key="1">
    <citation type="journal article" date="2018" name="PLoS Genet.">
        <title>Population sequencing reveals clonal diversity and ancestral inbreeding in the grapevine cultivar Chardonnay.</title>
        <authorList>
            <person name="Roach M.J."/>
            <person name="Johnson D.L."/>
            <person name="Bohlmann J."/>
            <person name="van Vuuren H.J."/>
            <person name="Jones S.J."/>
            <person name="Pretorius I.S."/>
            <person name="Schmidt S.A."/>
            <person name="Borneman A.R."/>
        </authorList>
    </citation>
    <scope>NUCLEOTIDE SEQUENCE [LARGE SCALE GENOMIC DNA]</scope>
    <source>
        <strain evidence="4">cv. Chardonnay</strain>
        <tissue evidence="3">Leaf</tissue>
    </source>
</reference>
<feature type="transmembrane region" description="Helical" evidence="2">
    <location>
        <begin position="72"/>
        <end position="95"/>
    </location>
</feature>
<evidence type="ECO:0000256" key="1">
    <source>
        <dbReference type="SAM" id="MobiDB-lite"/>
    </source>
</evidence>
<comment type="caution">
    <text evidence="3">The sequence shown here is derived from an EMBL/GenBank/DDBJ whole genome shotgun (WGS) entry which is preliminary data.</text>
</comment>
<keyword evidence="2" id="KW-1133">Transmembrane helix</keyword>
<name>A0A438IS45_VITVI</name>
<feature type="compositionally biased region" description="Polar residues" evidence="1">
    <location>
        <begin position="1"/>
        <end position="10"/>
    </location>
</feature>
<organism evidence="3 4">
    <name type="scientific">Vitis vinifera</name>
    <name type="common">Grape</name>
    <dbReference type="NCBI Taxonomy" id="29760"/>
    <lineage>
        <taxon>Eukaryota</taxon>
        <taxon>Viridiplantae</taxon>
        <taxon>Streptophyta</taxon>
        <taxon>Embryophyta</taxon>
        <taxon>Tracheophyta</taxon>
        <taxon>Spermatophyta</taxon>
        <taxon>Magnoliopsida</taxon>
        <taxon>eudicotyledons</taxon>
        <taxon>Gunneridae</taxon>
        <taxon>Pentapetalae</taxon>
        <taxon>rosids</taxon>
        <taxon>Vitales</taxon>
        <taxon>Vitaceae</taxon>
        <taxon>Viteae</taxon>
        <taxon>Vitis</taxon>
    </lineage>
</organism>
<feature type="region of interest" description="Disordered" evidence="1">
    <location>
        <begin position="1"/>
        <end position="27"/>
    </location>
</feature>
<feature type="compositionally biased region" description="Low complexity" evidence="1">
    <location>
        <begin position="11"/>
        <end position="27"/>
    </location>
</feature>
<keyword evidence="2" id="KW-0472">Membrane</keyword>